<sequence>MVSLALWRKTRSAEPEDAAAVLARGPLRVLRAPEPALLLAPRAPPCAAAGSAAAPAAAPAVCLQHVRDAGLQQLDLGARHALAKLLLETQAQLY</sequence>
<reference evidence="1" key="1">
    <citation type="submission" date="2021-04" db="EMBL/GenBank/DDBJ databases">
        <authorList>
            <person name="Tunstrom K."/>
        </authorList>
    </citation>
    <scope>NUCLEOTIDE SEQUENCE</scope>
</reference>
<accession>A0A8S3WBN5</accession>
<keyword evidence="2" id="KW-1185">Reference proteome</keyword>
<evidence type="ECO:0000313" key="1">
    <source>
        <dbReference type="EMBL" id="CAG4952019.1"/>
    </source>
</evidence>
<organism evidence="1 2">
    <name type="scientific">Parnassius apollo</name>
    <name type="common">Apollo butterfly</name>
    <name type="synonym">Papilio apollo</name>
    <dbReference type="NCBI Taxonomy" id="110799"/>
    <lineage>
        <taxon>Eukaryota</taxon>
        <taxon>Metazoa</taxon>
        <taxon>Ecdysozoa</taxon>
        <taxon>Arthropoda</taxon>
        <taxon>Hexapoda</taxon>
        <taxon>Insecta</taxon>
        <taxon>Pterygota</taxon>
        <taxon>Neoptera</taxon>
        <taxon>Endopterygota</taxon>
        <taxon>Lepidoptera</taxon>
        <taxon>Glossata</taxon>
        <taxon>Ditrysia</taxon>
        <taxon>Papilionoidea</taxon>
        <taxon>Papilionidae</taxon>
        <taxon>Parnassiinae</taxon>
        <taxon>Parnassini</taxon>
        <taxon>Parnassius</taxon>
        <taxon>Parnassius</taxon>
    </lineage>
</organism>
<protein>
    <submittedName>
        <fullName evidence="1">(apollo) hypothetical protein</fullName>
    </submittedName>
</protein>
<comment type="caution">
    <text evidence="1">The sequence shown here is derived from an EMBL/GenBank/DDBJ whole genome shotgun (WGS) entry which is preliminary data.</text>
</comment>
<evidence type="ECO:0000313" key="2">
    <source>
        <dbReference type="Proteomes" id="UP000691718"/>
    </source>
</evidence>
<dbReference type="EMBL" id="CAJQZP010000280">
    <property type="protein sequence ID" value="CAG4952019.1"/>
    <property type="molecule type" value="Genomic_DNA"/>
</dbReference>
<gene>
    <name evidence="1" type="ORF">PAPOLLO_LOCUS4527</name>
</gene>
<dbReference type="Proteomes" id="UP000691718">
    <property type="component" value="Unassembled WGS sequence"/>
</dbReference>
<name>A0A8S3WBN5_PARAO</name>
<proteinExistence type="predicted"/>
<dbReference type="AlphaFoldDB" id="A0A8S3WBN5"/>
<dbReference type="OrthoDB" id="9985088at2759"/>